<proteinExistence type="predicted"/>
<reference evidence="2 3" key="1">
    <citation type="submission" date="2012-04" db="EMBL/GenBank/DDBJ databases">
        <authorList>
            <person name="Harkins D.M."/>
            <person name="Madupu R."/>
            <person name="Durkin A.S."/>
            <person name="Torralba M."/>
            <person name="Methe B."/>
            <person name="Sutton G.G."/>
            <person name="Nelson K.E."/>
        </authorList>
    </citation>
    <scope>NUCLEOTIDE SEQUENCE [LARGE SCALE GENOMIC DNA]</scope>
    <source>
        <strain evidence="2 3">VK64</strain>
    </source>
</reference>
<dbReference type="EMBL" id="AJMT01000177">
    <property type="protein sequence ID" value="EIG25306.1"/>
    <property type="molecule type" value="Genomic_DNA"/>
</dbReference>
<evidence type="ECO:0000313" key="2">
    <source>
        <dbReference type="EMBL" id="EIG25306.1"/>
    </source>
</evidence>
<gene>
    <name evidence="2" type="ORF">HMPREF1051_2641</name>
</gene>
<evidence type="ECO:0000313" key="3">
    <source>
        <dbReference type="Proteomes" id="UP000004473"/>
    </source>
</evidence>
<evidence type="ECO:0000256" key="1">
    <source>
        <dbReference type="SAM" id="MobiDB-lite"/>
    </source>
</evidence>
<organism evidence="2 3">
    <name type="scientific">Neisseria sicca VK64</name>
    <dbReference type="NCBI Taxonomy" id="1095748"/>
    <lineage>
        <taxon>Bacteria</taxon>
        <taxon>Pseudomonadati</taxon>
        <taxon>Pseudomonadota</taxon>
        <taxon>Betaproteobacteria</taxon>
        <taxon>Neisseriales</taxon>
        <taxon>Neisseriaceae</taxon>
        <taxon>Neisseria</taxon>
    </lineage>
</organism>
<name>I2NHJ5_NEISI</name>
<dbReference type="PATRIC" id="fig|1095748.3.peg.2219"/>
<feature type="region of interest" description="Disordered" evidence="1">
    <location>
        <begin position="1"/>
        <end position="22"/>
    </location>
</feature>
<protein>
    <submittedName>
        <fullName evidence="2">Uncharacterized protein</fullName>
    </submittedName>
</protein>
<dbReference type="AlphaFoldDB" id="I2NHJ5"/>
<accession>I2NHJ5</accession>
<dbReference type="Proteomes" id="UP000004473">
    <property type="component" value="Unassembled WGS sequence"/>
</dbReference>
<sequence>MQEFFNTEIGKGGNAAQGQNNRHDSALKCGWERLYYTPNGSGLLGNLGENVDNFSDDLRWVGRKGRLKNLD</sequence>
<comment type="caution">
    <text evidence="2">The sequence shown here is derived from an EMBL/GenBank/DDBJ whole genome shotgun (WGS) entry which is preliminary data.</text>
</comment>